<gene>
    <name evidence="1" type="ORF">GA0070607_0830</name>
</gene>
<sequence length="210" mass="22967">MLPWVAAIVARDDTSITVATGIDSAICGEPTRPPEATVTHQDDTQVVLSVTTSVVRAEEEDCAVTGDAAPAYVSLQEPLGDRVLRDAAATLPHPTYYERDVPDLLADKRWDPSGGHLRPDERWFQSFRDPGGTMLILDAQPTTRAHRSATIATVPIGSWQGIITTYGAPGSWKVWWEQGQVTYSLSLIPPESHGFTLKQFKQQLAGLTWS</sequence>
<evidence type="ECO:0000313" key="1">
    <source>
        <dbReference type="EMBL" id="SCE72575.1"/>
    </source>
</evidence>
<name>A0A1C4ULM0_9ACTN</name>
<protein>
    <submittedName>
        <fullName evidence="1">Uncharacterized protein</fullName>
    </submittedName>
</protein>
<keyword evidence="2" id="KW-1185">Reference proteome</keyword>
<evidence type="ECO:0000313" key="2">
    <source>
        <dbReference type="Proteomes" id="UP000198243"/>
    </source>
</evidence>
<reference evidence="2" key="1">
    <citation type="submission" date="2016-06" db="EMBL/GenBank/DDBJ databases">
        <authorList>
            <person name="Varghese N."/>
            <person name="Submissions Spin"/>
        </authorList>
    </citation>
    <scope>NUCLEOTIDE SEQUENCE [LARGE SCALE GENOMIC DNA]</scope>
    <source>
        <strain evidence="2">DSM 44875</strain>
    </source>
</reference>
<accession>A0A1C4ULM0</accession>
<dbReference type="Proteomes" id="UP000198243">
    <property type="component" value="Chromosome I"/>
</dbReference>
<organism evidence="1 2">
    <name type="scientific">Micromonospora coriariae</name>
    <dbReference type="NCBI Taxonomy" id="285665"/>
    <lineage>
        <taxon>Bacteria</taxon>
        <taxon>Bacillati</taxon>
        <taxon>Actinomycetota</taxon>
        <taxon>Actinomycetes</taxon>
        <taxon>Micromonosporales</taxon>
        <taxon>Micromonosporaceae</taxon>
        <taxon>Micromonospora</taxon>
    </lineage>
</organism>
<dbReference type="AlphaFoldDB" id="A0A1C4ULM0"/>
<proteinExistence type="predicted"/>
<dbReference type="EMBL" id="LT607412">
    <property type="protein sequence ID" value="SCE72575.1"/>
    <property type="molecule type" value="Genomic_DNA"/>
</dbReference>